<evidence type="ECO:0000313" key="1">
    <source>
        <dbReference type="EMBL" id="MEJ8668332.1"/>
    </source>
</evidence>
<keyword evidence="2" id="KW-1185">Reference proteome</keyword>
<dbReference type="InterPro" id="IPR006311">
    <property type="entry name" value="TAT_signal"/>
</dbReference>
<evidence type="ECO:0000313" key="2">
    <source>
        <dbReference type="Proteomes" id="UP001376459"/>
    </source>
</evidence>
<gene>
    <name evidence="1" type="ORF">WKI71_06485</name>
</gene>
<protein>
    <recommendedName>
        <fullName evidence="3">Twin-arginine translocation signal domain-containing protein</fullName>
    </recommendedName>
</protein>
<reference evidence="1 2" key="1">
    <citation type="submission" date="2024-03" db="EMBL/GenBank/DDBJ databases">
        <title>Novel Streptomyces species of biotechnological and ecological value are a feature of Machair soil.</title>
        <authorList>
            <person name="Prole J.R."/>
            <person name="Goodfellow M."/>
            <person name="Allenby N."/>
            <person name="Ward A.C."/>
        </authorList>
    </citation>
    <scope>NUCLEOTIDE SEQUENCE [LARGE SCALE GENOMIC DNA]</scope>
    <source>
        <strain evidence="1 2">MS1.AVA.1</strain>
    </source>
</reference>
<dbReference type="EMBL" id="JBBKAK010000001">
    <property type="protein sequence ID" value="MEJ8668332.1"/>
    <property type="molecule type" value="Genomic_DNA"/>
</dbReference>
<organism evidence="1 2">
    <name type="scientific">Streptomyces machairae</name>
    <dbReference type="NCBI Taxonomy" id="3134109"/>
    <lineage>
        <taxon>Bacteria</taxon>
        <taxon>Bacillati</taxon>
        <taxon>Actinomycetota</taxon>
        <taxon>Actinomycetes</taxon>
        <taxon>Kitasatosporales</taxon>
        <taxon>Streptomycetaceae</taxon>
        <taxon>Streptomyces</taxon>
    </lineage>
</organism>
<sequence length="57" mass="5475">MTENGDSTTPRANGRVNRRTLLKAAGATALTAGAVTATAPSAAADGTAYDAIVVGAG</sequence>
<dbReference type="PROSITE" id="PS51318">
    <property type="entry name" value="TAT"/>
    <property type="match status" value="1"/>
</dbReference>
<evidence type="ECO:0008006" key="3">
    <source>
        <dbReference type="Google" id="ProtNLM"/>
    </source>
</evidence>
<dbReference type="Proteomes" id="UP001376459">
    <property type="component" value="Unassembled WGS sequence"/>
</dbReference>
<comment type="caution">
    <text evidence="1">The sequence shown here is derived from an EMBL/GenBank/DDBJ whole genome shotgun (WGS) entry which is preliminary data.</text>
</comment>
<proteinExistence type="predicted"/>
<accession>A0ABU8UI83</accession>
<name>A0ABU8UI83_9ACTN</name>